<dbReference type="Pfam" id="PF00990">
    <property type="entry name" value="GGDEF"/>
    <property type="match status" value="1"/>
</dbReference>
<feature type="domain" description="GGDEF" evidence="4">
    <location>
        <begin position="333"/>
        <end position="466"/>
    </location>
</feature>
<keyword evidence="6" id="KW-1185">Reference proteome</keyword>
<dbReference type="InterPro" id="IPR000160">
    <property type="entry name" value="GGDEF_dom"/>
</dbReference>
<dbReference type="Gene3D" id="3.30.450.40">
    <property type="match status" value="1"/>
</dbReference>
<dbReference type="Pfam" id="PF01590">
    <property type="entry name" value="GAF"/>
    <property type="match status" value="1"/>
</dbReference>
<evidence type="ECO:0000313" key="5">
    <source>
        <dbReference type="EMBL" id="PHK93905.1"/>
    </source>
</evidence>
<dbReference type="InterPro" id="IPR001633">
    <property type="entry name" value="EAL_dom"/>
</dbReference>
<gene>
    <name evidence="5" type="ORF">CR162_15890</name>
</gene>
<evidence type="ECO:0000313" key="6">
    <source>
        <dbReference type="Proteomes" id="UP000223527"/>
    </source>
</evidence>
<dbReference type="SUPFAM" id="SSF141868">
    <property type="entry name" value="EAL domain-like"/>
    <property type="match status" value="1"/>
</dbReference>
<dbReference type="OrthoDB" id="9814202at2"/>
<dbReference type="SUPFAM" id="SSF55785">
    <property type="entry name" value="PYP-like sensor domain (PAS domain)"/>
    <property type="match status" value="1"/>
</dbReference>
<evidence type="ECO:0008006" key="7">
    <source>
        <dbReference type="Google" id="ProtNLM"/>
    </source>
</evidence>
<dbReference type="NCBIfam" id="TIGR00254">
    <property type="entry name" value="GGDEF"/>
    <property type="match status" value="1"/>
</dbReference>
<dbReference type="InterPro" id="IPR003018">
    <property type="entry name" value="GAF"/>
</dbReference>
<dbReference type="SMART" id="SM00065">
    <property type="entry name" value="GAF"/>
    <property type="match status" value="1"/>
</dbReference>
<dbReference type="SMART" id="SM00267">
    <property type="entry name" value="GGDEF"/>
    <property type="match status" value="1"/>
</dbReference>
<evidence type="ECO:0000259" key="2">
    <source>
        <dbReference type="PROSITE" id="PS50113"/>
    </source>
</evidence>
<dbReference type="Gene3D" id="3.20.20.450">
    <property type="entry name" value="EAL domain"/>
    <property type="match status" value="1"/>
</dbReference>
<evidence type="ECO:0000259" key="3">
    <source>
        <dbReference type="PROSITE" id="PS50883"/>
    </source>
</evidence>
<organism evidence="5 6">
    <name type="scientific">Teichococcus rhizosphaerae</name>
    <dbReference type="NCBI Taxonomy" id="1335062"/>
    <lineage>
        <taxon>Bacteria</taxon>
        <taxon>Pseudomonadati</taxon>
        <taxon>Pseudomonadota</taxon>
        <taxon>Alphaproteobacteria</taxon>
        <taxon>Acetobacterales</taxon>
        <taxon>Roseomonadaceae</taxon>
        <taxon>Roseomonas</taxon>
    </lineage>
</organism>
<dbReference type="Gene3D" id="3.30.70.270">
    <property type="match status" value="1"/>
</dbReference>
<dbReference type="EMBL" id="PDNU01000034">
    <property type="protein sequence ID" value="PHK93905.1"/>
    <property type="molecule type" value="Genomic_DNA"/>
</dbReference>
<dbReference type="InterPro" id="IPR043128">
    <property type="entry name" value="Rev_trsase/Diguanyl_cyclase"/>
</dbReference>
<feature type="domain" description="PAC" evidence="2">
    <location>
        <begin position="252"/>
        <end position="303"/>
    </location>
</feature>
<dbReference type="CDD" id="cd01949">
    <property type="entry name" value="GGDEF"/>
    <property type="match status" value="1"/>
</dbReference>
<dbReference type="AlphaFoldDB" id="A0A2C7A973"/>
<accession>A0A2C7A973</accession>
<dbReference type="SUPFAM" id="SSF55781">
    <property type="entry name" value="GAF domain-like"/>
    <property type="match status" value="1"/>
</dbReference>
<dbReference type="InterPro" id="IPR000700">
    <property type="entry name" value="PAS-assoc_C"/>
</dbReference>
<dbReference type="PANTHER" id="PTHR44757">
    <property type="entry name" value="DIGUANYLATE CYCLASE DGCP"/>
    <property type="match status" value="1"/>
</dbReference>
<dbReference type="InterPro" id="IPR035965">
    <property type="entry name" value="PAS-like_dom_sf"/>
</dbReference>
<dbReference type="CDD" id="cd01948">
    <property type="entry name" value="EAL"/>
    <property type="match status" value="1"/>
</dbReference>
<dbReference type="PROSITE" id="PS50883">
    <property type="entry name" value="EAL"/>
    <property type="match status" value="1"/>
</dbReference>
<feature type="region of interest" description="Disordered" evidence="1">
    <location>
        <begin position="1"/>
        <end position="20"/>
    </location>
</feature>
<dbReference type="PROSITE" id="PS50113">
    <property type="entry name" value="PAC"/>
    <property type="match status" value="1"/>
</dbReference>
<dbReference type="PROSITE" id="PS50887">
    <property type="entry name" value="GGDEF"/>
    <property type="match status" value="1"/>
</dbReference>
<evidence type="ECO:0000259" key="4">
    <source>
        <dbReference type="PROSITE" id="PS50887"/>
    </source>
</evidence>
<dbReference type="InterPro" id="IPR029016">
    <property type="entry name" value="GAF-like_dom_sf"/>
</dbReference>
<dbReference type="Pfam" id="PF00563">
    <property type="entry name" value="EAL"/>
    <property type="match status" value="1"/>
</dbReference>
<feature type="domain" description="EAL" evidence="3">
    <location>
        <begin position="475"/>
        <end position="730"/>
    </location>
</feature>
<dbReference type="Proteomes" id="UP000223527">
    <property type="component" value="Unassembled WGS sequence"/>
</dbReference>
<dbReference type="RefSeq" id="WP_099096517.1">
    <property type="nucleotide sequence ID" value="NZ_PDNU01000034.1"/>
</dbReference>
<reference evidence="5 6" key="1">
    <citation type="submission" date="2017-10" db="EMBL/GenBank/DDBJ databases">
        <authorList>
            <person name="Banno H."/>
            <person name="Chua N.-H."/>
        </authorList>
    </citation>
    <scope>NUCLEOTIDE SEQUENCE [LARGE SCALE GENOMIC DNA]</scope>
    <source>
        <strain evidence="5 6">YW11</strain>
    </source>
</reference>
<dbReference type="SUPFAM" id="SSF55073">
    <property type="entry name" value="Nucleotide cyclase"/>
    <property type="match status" value="1"/>
</dbReference>
<dbReference type="PANTHER" id="PTHR44757:SF2">
    <property type="entry name" value="BIOFILM ARCHITECTURE MAINTENANCE PROTEIN MBAA"/>
    <property type="match status" value="1"/>
</dbReference>
<proteinExistence type="predicted"/>
<dbReference type="InterPro" id="IPR052155">
    <property type="entry name" value="Biofilm_reg_signaling"/>
</dbReference>
<dbReference type="InterPro" id="IPR035919">
    <property type="entry name" value="EAL_sf"/>
</dbReference>
<sequence length="738" mass="80734">MVSPNAAEREGPRKPRLRDEAAGPELDALIRLLAEAMDCPLAMLSLAEPDRLVPWASIGFRGPEMPGQGAFCGMALRGGGLLAVEEARAHPDFRDHPMVVAPDGIRFYMGIPLVVDGWTLGVLCALDRRPRPAGLRERETMERFALVAQSLLHAQAQQARLREVLAALRENGVQLRRQNRLFQQAAAMARLGAWELDLRNGEIYCSEVVHRLHDLPSGTPLSLAGALQFYPEHERSRIGAVMERTVKGGAPLDFEADFVSARGRRRRVRTRGEVETEQGKPVRVLGIMHDVTESWQMMERLRQLAHTDSLTGLGNRAALFERLEALRAAPPGHEAALLVLDLDGFQDLNDRHGHQEGDRVLNGVAQRLRRIAGEAGFVARTGSDEFALLMRDPGSVAAIRETAQRLVAALQARLPGEEAWRPLSASIGVARWPSDSATPLGLLRQADMALSGGRRQGKARITLFSPAIASRFQERRVAIDHVQRALSEDRLRPFYQPKMRLADGRLAGFEALVRVLEPDGTVSGPAQFWPALQEPGTAELIGVRMLGAITRDLALWRQEGLPATRIGLNVAEADMLSEGLAERVLERLHSHGLPPDALEIEVTETVFLGAHRPAMTHVLQRLYKAGLRIALDDFGTGYASLVHLRNFPIHALKIDKSFIDEVEQAGGSRLIVEMLIQLAHGLGLEVVAEGVETGGQHRLLRALGCDVGQGHHYGMALGAEAARAMLAGQRDVPPPAPG</sequence>
<dbReference type="SMART" id="SM00052">
    <property type="entry name" value="EAL"/>
    <property type="match status" value="1"/>
</dbReference>
<feature type="compositionally biased region" description="Basic and acidic residues" evidence="1">
    <location>
        <begin position="7"/>
        <end position="20"/>
    </location>
</feature>
<protein>
    <recommendedName>
        <fullName evidence="7">Bifunctional diguanylate cyclase/phosphodiesterase</fullName>
    </recommendedName>
</protein>
<dbReference type="InterPro" id="IPR029787">
    <property type="entry name" value="Nucleotide_cyclase"/>
</dbReference>
<dbReference type="Gene3D" id="3.30.450.20">
    <property type="entry name" value="PAS domain"/>
    <property type="match status" value="1"/>
</dbReference>
<comment type="caution">
    <text evidence="5">The sequence shown here is derived from an EMBL/GenBank/DDBJ whole genome shotgun (WGS) entry which is preliminary data.</text>
</comment>
<name>A0A2C7A973_9PROT</name>
<evidence type="ECO:0000256" key="1">
    <source>
        <dbReference type="SAM" id="MobiDB-lite"/>
    </source>
</evidence>